<feature type="region of interest" description="Disordered" evidence="1">
    <location>
        <begin position="431"/>
        <end position="451"/>
    </location>
</feature>
<feature type="domain" description="Helicase ATP-binding" evidence="2">
    <location>
        <begin position="15"/>
        <end position="198"/>
    </location>
</feature>
<evidence type="ECO:0000313" key="4">
    <source>
        <dbReference type="Proteomes" id="UP000266906"/>
    </source>
</evidence>
<dbReference type="PANTHER" id="PTHR33418:SF1">
    <property type="entry name" value="HELICASE-ASSOCIATED DOMAIN-CONTAINING PROTEIN"/>
    <property type="match status" value="1"/>
</dbReference>
<gene>
    <name evidence="3" type="ORF">EDD38_7405</name>
</gene>
<reference evidence="3 4" key="1">
    <citation type="submission" date="2018-11" db="EMBL/GenBank/DDBJ databases">
        <title>Sequencing the genomes of 1000 actinobacteria strains.</title>
        <authorList>
            <person name="Klenk H.-P."/>
        </authorList>
    </citation>
    <scope>NUCLEOTIDE SEQUENCE [LARGE SCALE GENOMIC DNA]</scope>
    <source>
        <strain evidence="3 4">DSM 44781</strain>
    </source>
</reference>
<feature type="region of interest" description="Disordered" evidence="1">
    <location>
        <begin position="834"/>
        <end position="855"/>
    </location>
</feature>
<evidence type="ECO:0000313" key="3">
    <source>
        <dbReference type="EMBL" id="RPE27260.1"/>
    </source>
</evidence>
<dbReference type="CDD" id="cd18785">
    <property type="entry name" value="SF2_C"/>
    <property type="match status" value="1"/>
</dbReference>
<dbReference type="GO" id="GO:0005524">
    <property type="term" value="F:ATP binding"/>
    <property type="evidence" value="ECO:0007669"/>
    <property type="project" value="InterPro"/>
</dbReference>
<dbReference type="InterPro" id="IPR027417">
    <property type="entry name" value="P-loop_NTPase"/>
</dbReference>
<name>A0A3N4RJN1_9ACTN</name>
<dbReference type="GO" id="GO:0016787">
    <property type="term" value="F:hydrolase activity"/>
    <property type="evidence" value="ECO:0007669"/>
    <property type="project" value="InterPro"/>
</dbReference>
<dbReference type="SMART" id="SM00490">
    <property type="entry name" value="HELICc"/>
    <property type="match status" value="1"/>
</dbReference>
<organism evidence="3 4">
    <name type="scientific">Kitasatospora cineracea</name>
    <dbReference type="NCBI Taxonomy" id="88074"/>
    <lineage>
        <taxon>Bacteria</taxon>
        <taxon>Bacillati</taxon>
        <taxon>Actinomycetota</taxon>
        <taxon>Actinomycetes</taxon>
        <taxon>Kitasatosporales</taxon>
        <taxon>Streptomycetaceae</taxon>
        <taxon>Kitasatospora</taxon>
    </lineage>
</organism>
<dbReference type="InterPro" id="IPR001650">
    <property type="entry name" value="Helicase_C-like"/>
</dbReference>
<dbReference type="AlphaFoldDB" id="A0A3N4RJN1"/>
<dbReference type="InterPro" id="IPR014001">
    <property type="entry name" value="Helicase_ATP-bd"/>
</dbReference>
<dbReference type="InterPro" id="IPR005114">
    <property type="entry name" value="Helicase_assoc"/>
</dbReference>
<dbReference type="GO" id="GO:0003677">
    <property type="term" value="F:DNA binding"/>
    <property type="evidence" value="ECO:0007669"/>
    <property type="project" value="InterPro"/>
</dbReference>
<dbReference type="SMART" id="SM00487">
    <property type="entry name" value="DEXDc"/>
    <property type="match status" value="1"/>
</dbReference>
<dbReference type="Pfam" id="PF04851">
    <property type="entry name" value="ResIII"/>
    <property type="match status" value="1"/>
</dbReference>
<dbReference type="Gene3D" id="3.40.50.300">
    <property type="entry name" value="P-loop containing nucleotide triphosphate hydrolases"/>
    <property type="match status" value="2"/>
</dbReference>
<dbReference type="Pfam" id="PF00271">
    <property type="entry name" value="Helicase_C"/>
    <property type="match status" value="1"/>
</dbReference>
<dbReference type="Pfam" id="PF03457">
    <property type="entry name" value="HA"/>
    <property type="match status" value="3"/>
</dbReference>
<dbReference type="InterPro" id="IPR006935">
    <property type="entry name" value="Helicase/UvrB_N"/>
</dbReference>
<proteinExistence type="predicted"/>
<dbReference type="PANTHER" id="PTHR33418">
    <property type="entry name" value="HELICASE-ASSOCIATED"/>
    <property type="match status" value="1"/>
</dbReference>
<protein>
    <submittedName>
        <fullName evidence="3">Helicase associated protein</fullName>
    </submittedName>
</protein>
<comment type="caution">
    <text evidence="3">The sequence shown here is derived from an EMBL/GenBank/DDBJ whole genome shotgun (WGS) entry which is preliminary data.</text>
</comment>
<dbReference type="PROSITE" id="PS51192">
    <property type="entry name" value="HELICASE_ATP_BIND_1"/>
    <property type="match status" value="1"/>
</dbReference>
<dbReference type="EMBL" id="RKQG01000004">
    <property type="protein sequence ID" value="RPE27260.1"/>
    <property type="molecule type" value="Genomic_DNA"/>
</dbReference>
<dbReference type="Gene3D" id="6.10.140.530">
    <property type="match status" value="1"/>
</dbReference>
<dbReference type="SUPFAM" id="SSF52540">
    <property type="entry name" value="P-loop containing nucleoside triphosphate hydrolases"/>
    <property type="match status" value="1"/>
</dbReference>
<evidence type="ECO:0000256" key="1">
    <source>
        <dbReference type="SAM" id="MobiDB-lite"/>
    </source>
</evidence>
<accession>A0A3N4RJN1</accession>
<evidence type="ECO:0000259" key="2">
    <source>
        <dbReference type="PROSITE" id="PS51192"/>
    </source>
</evidence>
<keyword evidence="4" id="KW-1185">Reference proteome</keyword>
<feature type="compositionally biased region" description="Low complexity" evidence="1">
    <location>
        <begin position="845"/>
        <end position="855"/>
    </location>
</feature>
<sequence length="855" mass="92541">MELRYYQHAAINALDRLIGDGGRAQLHMACGSGKTLTALAAAERMVPGEGVVVVLAPTIALVAQTARFWAQNAKLDGLLAVCSDASALEEDGVSVAEVPSATTTDPREIARWWRGGGRRLLAGTYASVERIAAALAGTGLCAQLLVLDESHHLVGDTQGSRVLNDAFLPAQRRLAMTATPRPDKYEALTGGAGTMSDVERFGPVAYEYPWATAIADGYLEDYRIVVMGVTSAQIRQALADGECDYTEEEGGPGLRTMAAQVVAARAARQFGLRRMLVFTPRVDSSAEFSRTAARTLARLPAAARPEGAFQAHHVHGGQVQAVRERIVGRLRDDEGTVWVANCRCLSEGVDVPAVDAVLFTHPKTSQVDIVQAVGRAMRRNPDGPGIATVIIPIVVPDADQDVHDLDPGDFRVLWQVVRALRSHDETWGIDLEAAAPGQDGEDRDRAGQGPGRITVVMPPGSGEQLLASVEARIVKTVASEWWESYLRAKAYYAEHGSINVPDSFSIDGFNLGRWVANARAHYRKGWLSTSRTQALEQLGIEWSPREDNWQTLIRHLAAFREAHQHLLVPQAYTVPAPTGAPDGEAYPLGSRVNTLRSRRKVPAQYRAQLNDLGMVWDTRDLHWQELHAHCLAYRAEHGHLEVPHGYEAADGFRLGQRLKAFRERALNGTAPEAEFKTLTELGLTLTPPAAGTPWERFLAACDRYVAEHGSLAGVQKPYVDDTGYPLGTAIADYRALGVGSRKGPPGPDGTRKVLTLPADRRAALEERGMVWRVAPARGASADEIAALRGLEGAELGAAVLELITAQNVTQSSIADALGVPRTYFSTKVKQYRESGSWSSRPRKSTAATARAGGTR</sequence>
<dbReference type="RefSeq" id="WP_123821616.1">
    <property type="nucleotide sequence ID" value="NZ_RKQG01000004.1"/>
</dbReference>
<dbReference type="Proteomes" id="UP000266906">
    <property type="component" value="Unassembled WGS sequence"/>
</dbReference>